<sequence length="84" mass="9641">MVTSMVVSADFRKLVFYHKAAATSQSLKDMHRSLFPLSLNLLDRTVPPRDLKLYQQKCEALMRCGYDVMVACQLPKLTTIQCFQ</sequence>
<proteinExistence type="predicted"/>
<evidence type="ECO:0000313" key="2">
    <source>
        <dbReference type="Proteomes" id="UP000000419"/>
    </source>
</evidence>
<reference evidence="1 2" key="1">
    <citation type="journal article" date="2002" name="Proc. Natl. Acad. Sci. U.S.A.">
        <title>The genome sequence of the facultative intracellular pathogen Brucella melitensis.</title>
        <authorList>
            <person name="DelVecchio V.G."/>
            <person name="Kapatral V."/>
            <person name="Redkar R.J."/>
            <person name="Patra G."/>
            <person name="Mujer C."/>
            <person name="Los T."/>
            <person name="Ivanova N."/>
            <person name="Anderson I."/>
            <person name="Bhattacharyya A."/>
            <person name="Lykidis A."/>
            <person name="Reznik G."/>
            <person name="Jablonski L."/>
            <person name="Larsen N."/>
            <person name="D'Souza M."/>
            <person name="Bernal A."/>
            <person name="Mazur M."/>
            <person name="Goltsman E."/>
            <person name="Selkov E."/>
            <person name="Elzer P.H."/>
            <person name="Hagius S."/>
            <person name="O'Callaghan D."/>
            <person name="Letesson J.J."/>
            <person name="Haselkorn R."/>
            <person name="Kyrpides N."/>
            <person name="Overbeek R."/>
        </authorList>
    </citation>
    <scope>NUCLEOTIDE SEQUENCE [LARGE SCALE GENOMIC DNA]</scope>
    <source>
        <strain evidence="2">ATCC 23456 / CCUG 17765 / NCTC 10094 / 16M</strain>
    </source>
</reference>
<protein>
    <submittedName>
        <fullName evidence="1">Uncharacterized protein</fullName>
    </submittedName>
</protein>
<keyword evidence="2" id="KW-1185">Reference proteome</keyword>
<organism evidence="1 2">
    <name type="scientific">Brucella melitensis biotype 1 (strain ATCC 23456 / CCUG 17765 / NCTC 10094 / 16M)</name>
    <dbReference type="NCBI Taxonomy" id="224914"/>
    <lineage>
        <taxon>Bacteria</taxon>
        <taxon>Pseudomonadati</taxon>
        <taxon>Pseudomonadota</taxon>
        <taxon>Alphaproteobacteria</taxon>
        <taxon>Hyphomicrobiales</taxon>
        <taxon>Brucellaceae</taxon>
        <taxon>Brucella/Ochrobactrum group</taxon>
        <taxon>Brucella</taxon>
    </lineage>
</organism>
<dbReference type="Proteomes" id="UP000000419">
    <property type="component" value="Chromosome I"/>
</dbReference>
<dbReference type="EMBL" id="AE008917">
    <property type="protein sequence ID" value="AAL52174.1"/>
    <property type="molecule type" value="Genomic_DNA"/>
</dbReference>
<dbReference type="KEGG" id="bme:BMEI0993"/>
<gene>
    <name evidence="1" type="ordered locus">BMEI0993</name>
</gene>
<evidence type="ECO:0000313" key="1">
    <source>
        <dbReference type="EMBL" id="AAL52174.1"/>
    </source>
</evidence>
<dbReference type="PIR" id="AC3376">
    <property type="entry name" value="AC3376"/>
</dbReference>
<dbReference type="AlphaFoldDB" id="Q8YH11"/>
<name>Q8YH11_BRUME</name>
<accession>Q8YH11</accession>